<name>A0A934S140_9BACT</name>
<gene>
    <name evidence="1" type="ORF">JIN87_26280</name>
</gene>
<evidence type="ECO:0000313" key="2">
    <source>
        <dbReference type="Proteomes" id="UP000617628"/>
    </source>
</evidence>
<evidence type="ECO:0000313" key="1">
    <source>
        <dbReference type="EMBL" id="MBK1880421.1"/>
    </source>
</evidence>
<proteinExistence type="predicted"/>
<comment type="caution">
    <text evidence="1">The sequence shown here is derived from an EMBL/GenBank/DDBJ whole genome shotgun (WGS) entry which is preliminary data.</text>
</comment>
<dbReference type="RefSeq" id="WP_200359365.1">
    <property type="nucleotide sequence ID" value="NZ_JAENIL010000087.1"/>
</dbReference>
<reference evidence="1" key="1">
    <citation type="submission" date="2021-01" db="EMBL/GenBank/DDBJ databases">
        <title>Modified the classification status of verrucomicrobia.</title>
        <authorList>
            <person name="Feng X."/>
        </authorList>
    </citation>
    <scope>NUCLEOTIDE SEQUENCE</scope>
    <source>
        <strain evidence="1">KCTC 13126</strain>
    </source>
</reference>
<keyword evidence="2" id="KW-1185">Reference proteome</keyword>
<dbReference type="AlphaFoldDB" id="A0A934S140"/>
<accession>A0A934S140</accession>
<dbReference type="Proteomes" id="UP000617628">
    <property type="component" value="Unassembled WGS sequence"/>
</dbReference>
<protein>
    <submittedName>
        <fullName evidence="1">Uncharacterized protein</fullName>
    </submittedName>
</protein>
<organism evidence="1 2">
    <name type="scientific">Pelagicoccus mobilis</name>
    <dbReference type="NCBI Taxonomy" id="415221"/>
    <lineage>
        <taxon>Bacteria</taxon>
        <taxon>Pseudomonadati</taxon>
        <taxon>Verrucomicrobiota</taxon>
        <taxon>Opitutia</taxon>
        <taxon>Puniceicoccales</taxon>
        <taxon>Pelagicoccaceae</taxon>
        <taxon>Pelagicoccus</taxon>
    </lineage>
</organism>
<sequence>MPFNVTWKKKFVLFEYFGDVSSSELIESNQDVYGDQRFDDLNWELVYFDKADSVELDERTIQFIAYMDLAASRSNPDIIVAFVGQTEVLDKIETLYSNIGKDPVWPVIRFDSCEEAIAYITQSEHP</sequence>
<dbReference type="EMBL" id="JAENIL010000087">
    <property type="protein sequence ID" value="MBK1880421.1"/>
    <property type="molecule type" value="Genomic_DNA"/>
</dbReference>